<gene>
    <name evidence="3" type="primary">coaE</name>
    <name evidence="5" type="ORF">ELX58_05945</name>
</gene>
<dbReference type="EMBL" id="CP034726">
    <property type="protein sequence ID" value="QBP18677.1"/>
    <property type="molecule type" value="Genomic_DNA"/>
</dbReference>
<dbReference type="CDD" id="cd02022">
    <property type="entry name" value="DPCK"/>
    <property type="match status" value="1"/>
</dbReference>
<evidence type="ECO:0000313" key="5">
    <source>
        <dbReference type="EMBL" id="QBP18677.1"/>
    </source>
</evidence>
<dbReference type="GO" id="GO:0015937">
    <property type="term" value="P:coenzyme A biosynthetic process"/>
    <property type="evidence" value="ECO:0007669"/>
    <property type="project" value="UniProtKB-UniRule"/>
</dbReference>
<evidence type="ECO:0000313" key="6">
    <source>
        <dbReference type="Proteomes" id="UP000294321"/>
    </source>
</evidence>
<proteinExistence type="inferred from homology"/>
<keyword evidence="1 3" id="KW-0547">Nucleotide-binding</keyword>
<accession>A0A4P6ZM72</accession>
<dbReference type="PROSITE" id="PS51219">
    <property type="entry name" value="DPCK"/>
    <property type="match status" value="1"/>
</dbReference>
<keyword evidence="3" id="KW-0173">Coenzyme A biosynthesis</keyword>
<comment type="subcellular location">
    <subcellularLocation>
        <location evidence="3">Cytoplasm</location>
    </subcellularLocation>
</comment>
<dbReference type="AlphaFoldDB" id="A0A4P6ZM72"/>
<sequence>MIIGLTGGIATGKSNVSKYLNQRGFYIVDADKITHLVQGKGQPGLHAMIQHFGKQYLNSDQTLNRRKLGHFVFTHPQELRDLVRIIDPFIRNGIVTELKRDCRTSKHVVLDAPTLFESGYQYLVDKILVVSCDPVIQLKRVMLRDHLSISNAEARIDSQWPLSIKERLADWVINSDGTKQQTLSQVKELIDCHQI</sequence>
<evidence type="ECO:0000256" key="3">
    <source>
        <dbReference type="HAMAP-Rule" id="MF_00376"/>
    </source>
</evidence>
<dbReference type="UniPathway" id="UPA00241">
    <property type="reaction ID" value="UER00356"/>
</dbReference>
<dbReference type="GO" id="GO:0004140">
    <property type="term" value="F:dephospho-CoA kinase activity"/>
    <property type="evidence" value="ECO:0007669"/>
    <property type="project" value="UniProtKB-UniRule"/>
</dbReference>
<dbReference type="InterPro" id="IPR027417">
    <property type="entry name" value="P-loop_NTPase"/>
</dbReference>
<dbReference type="PANTHER" id="PTHR10695:SF46">
    <property type="entry name" value="BIFUNCTIONAL COENZYME A SYNTHASE-RELATED"/>
    <property type="match status" value="1"/>
</dbReference>
<dbReference type="HAMAP" id="MF_00376">
    <property type="entry name" value="Dephospho_CoA_kinase"/>
    <property type="match status" value="1"/>
</dbReference>
<dbReference type="Gene3D" id="3.40.50.300">
    <property type="entry name" value="P-loop containing nucleotide triphosphate hydrolases"/>
    <property type="match status" value="1"/>
</dbReference>
<keyword evidence="3 5" id="KW-0808">Transferase</keyword>
<keyword evidence="3 5" id="KW-0418">Kinase</keyword>
<reference evidence="6" key="1">
    <citation type="submission" date="2018-12" db="EMBL/GenBank/DDBJ databases">
        <title>A new species of lactobacillus.</title>
        <authorList>
            <person name="Jian Y."/>
            <person name="Xin L."/>
            <person name="Hong Z.J."/>
            <person name="Ming L.Z."/>
            <person name="Hong X.Z."/>
        </authorList>
    </citation>
    <scope>NUCLEOTIDE SEQUENCE [LARGE SCALE GENOMIC DNA]</scope>
    <source>
        <strain evidence="6">HSLZ-75</strain>
    </source>
</reference>
<dbReference type="PANTHER" id="PTHR10695">
    <property type="entry name" value="DEPHOSPHO-COA KINASE-RELATED"/>
    <property type="match status" value="1"/>
</dbReference>
<evidence type="ECO:0000256" key="2">
    <source>
        <dbReference type="ARBA" id="ARBA00022840"/>
    </source>
</evidence>
<dbReference type="KEGG" id="lji:ELX58_05945"/>
<dbReference type="RefSeq" id="WP_133442235.1">
    <property type="nucleotide sequence ID" value="NZ_CP034726.1"/>
</dbReference>
<dbReference type="EC" id="2.7.1.24" evidence="3 4"/>
<organism evidence="5 6">
    <name type="scientific">Acetilactobacillus jinshanensis</name>
    <dbReference type="NCBI Taxonomy" id="1720083"/>
    <lineage>
        <taxon>Bacteria</taxon>
        <taxon>Bacillati</taxon>
        <taxon>Bacillota</taxon>
        <taxon>Bacilli</taxon>
        <taxon>Lactobacillales</taxon>
        <taxon>Lactobacillaceae</taxon>
        <taxon>Acetilactobacillus</taxon>
    </lineage>
</organism>
<evidence type="ECO:0000256" key="4">
    <source>
        <dbReference type="NCBIfam" id="TIGR00152"/>
    </source>
</evidence>
<comment type="pathway">
    <text evidence="3">Cofactor biosynthesis; coenzyme A biosynthesis; CoA from (R)-pantothenate: step 5/5.</text>
</comment>
<feature type="binding site" evidence="3">
    <location>
        <begin position="10"/>
        <end position="15"/>
    </location>
    <ligand>
        <name>ATP</name>
        <dbReference type="ChEBI" id="CHEBI:30616"/>
    </ligand>
</feature>
<dbReference type="InterPro" id="IPR001977">
    <property type="entry name" value="Depp_CoAkinase"/>
</dbReference>
<dbReference type="OrthoDB" id="9812943at2"/>
<protein>
    <recommendedName>
        <fullName evidence="3 4">Dephospho-CoA kinase</fullName>
        <ecNumber evidence="3 4">2.7.1.24</ecNumber>
    </recommendedName>
    <alternativeName>
        <fullName evidence="3">Dephosphocoenzyme A kinase</fullName>
    </alternativeName>
</protein>
<comment type="catalytic activity">
    <reaction evidence="3">
        <text>3'-dephospho-CoA + ATP = ADP + CoA + H(+)</text>
        <dbReference type="Rhea" id="RHEA:18245"/>
        <dbReference type="ChEBI" id="CHEBI:15378"/>
        <dbReference type="ChEBI" id="CHEBI:30616"/>
        <dbReference type="ChEBI" id="CHEBI:57287"/>
        <dbReference type="ChEBI" id="CHEBI:57328"/>
        <dbReference type="ChEBI" id="CHEBI:456216"/>
        <dbReference type="EC" id="2.7.1.24"/>
    </reaction>
</comment>
<dbReference type="Pfam" id="PF01121">
    <property type="entry name" value="CoaE"/>
    <property type="match status" value="1"/>
</dbReference>
<dbReference type="Proteomes" id="UP000294321">
    <property type="component" value="Chromosome"/>
</dbReference>
<keyword evidence="3" id="KW-0963">Cytoplasm</keyword>
<dbReference type="NCBIfam" id="TIGR00152">
    <property type="entry name" value="dephospho-CoA kinase"/>
    <property type="match status" value="1"/>
</dbReference>
<comment type="function">
    <text evidence="3">Catalyzes the phosphorylation of the 3'-hydroxyl group of dephosphocoenzyme A to form coenzyme A.</text>
</comment>
<dbReference type="GO" id="GO:0005524">
    <property type="term" value="F:ATP binding"/>
    <property type="evidence" value="ECO:0007669"/>
    <property type="project" value="UniProtKB-UniRule"/>
</dbReference>
<keyword evidence="6" id="KW-1185">Reference proteome</keyword>
<dbReference type="SUPFAM" id="SSF52540">
    <property type="entry name" value="P-loop containing nucleoside triphosphate hydrolases"/>
    <property type="match status" value="1"/>
</dbReference>
<dbReference type="GO" id="GO:0005737">
    <property type="term" value="C:cytoplasm"/>
    <property type="evidence" value="ECO:0007669"/>
    <property type="project" value="UniProtKB-SubCell"/>
</dbReference>
<evidence type="ECO:0000256" key="1">
    <source>
        <dbReference type="ARBA" id="ARBA00022741"/>
    </source>
</evidence>
<name>A0A4P6ZM72_9LACO</name>
<comment type="similarity">
    <text evidence="3">Belongs to the CoaE family.</text>
</comment>
<keyword evidence="2 3" id="KW-0067">ATP-binding</keyword>